<dbReference type="EMBL" id="LAZR01015492">
    <property type="protein sequence ID" value="KKM11177.1"/>
    <property type="molecule type" value="Genomic_DNA"/>
</dbReference>
<reference evidence="1" key="1">
    <citation type="journal article" date="2015" name="Nature">
        <title>Complex archaea that bridge the gap between prokaryotes and eukaryotes.</title>
        <authorList>
            <person name="Spang A."/>
            <person name="Saw J.H."/>
            <person name="Jorgensen S.L."/>
            <person name="Zaremba-Niedzwiedzka K."/>
            <person name="Martijn J."/>
            <person name="Lind A.E."/>
            <person name="van Eijk R."/>
            <person name="Schleper C."/>
            <person name="Guy L."/>
            <person name="Ettema T.J."/>
        </authorList>
    </citation>
    <scope>NUCLEOTIDE SEQUENCE</scope>
</reference>
<organism evidence="1">
    <name type="scientific">marine sediment metagenome</name>
    <dbReference type="NCBI Taxonomy" id="412755"/>
    <lineage>
        <taxon>unclassified sequences</taxon>
        <taxon>metagenomes</taxon>
        <taxon>ecological metagenomes</taxon>
    </lineage>
</organism>
<dbReference type="AlphaFoldDB" id="A0A0F9KC25"/>
<comment type="caution">
    <text evidence="1">The sequence shown here is derived from an EMBL/GenBank/DDBJ whole genome shotgun (WGS) entry which is preliminary data.</text>
</comment>
<gene>
    <name evidence="1" type="ORF">LCGC14_1721240</name>
</gene>
<evidence type="ECO:0000313" key="1">
    <source>
        <dbReference type="EMBL" id="KKM11177.1"/>
    </source>
</evidence>
<name>A0A0F9KC25_9ZZZZ</name>
<accession>A0A0F9KC25</accession>
<proteinExistence type="predicted"/>
<protein>
    <submittedName>
        <fullName evidence="1">Uncharacterized protein</fullName>
    </submittedName>
</protein>
<sequence length="125" mass="14583">MANNQEELQKYVESYREMIKKLNTLSQIAVRQFLGSRPADDPRVVYLAGMETFRNLANAQLEVLVRLATEKLGVKREEFLQMSSEEMEKQVKAMEEDLRVSGWDNDGQPIFNLQAYRERTISWPP</sequence>